<dbReference type="RefSeq" id="WP_186503137.1">
    <property type="nucleotide sequence ID" value="NZ_JACOGK010000017.1"/>
</dbReference>
<reference evidence="2 3" key="1">
    <citation type="submission" date="2020-08" db="EMBL/GenBank/DDBJ databases">
        <authorList>
            <person name="Liu C."/>
            <person name="Sun Q."/>
        </authorList>
    </citation>
    <scope>NUCLEOTIDE SEQUENCE [LARGE SCALE GENOMIC DNA]</scope>
    <source>
        <strain evidence="2 3">NSJ-59</strain>
    </source>
</reference>
<protein>
    <submittedName>
        <fullName evidence="2">Uncharacterized protein</fullName>
    </submittedName>
</protein>
<name>A0ABR6VIF3_9FIRM</name>
<feature type="compositionally biased region" description="Basic residues" evidence="1">
    <location>
        <begin position="24"/>
        <end position="34"/>
    </location>
</feature>
<sequence length="155" mass="17390">METIIGIILLMALLSLPDLLRKKRKYPTRGHSRPGQKPPQTTGRPQTPPAQAPYETEPEEEGPWPWQRRTPEPEPESVPERRRTSSSQPAYTQAQLQAAAALPSSQHDAGPETVVPQRVQPAYWSGLEGPARDIYAGLVWSELLQKPVSMRPKER</sequence>
<evidence type="ECO:0000256" key="1">
    <source>
        <dbReference type="SAM" id="MobiDB-lite"/>
    </source>
</evidence>
<gene>
    <name evidence="2" type="ORF">H8J70_06935</name>
</gene>
<organism evidence="2 3">
    <name type="scientific">Megasphaera hominis</name>
    <dbReference type="NCBI Taxonomy" id="159836"/>
    <lineage>
        <taxon>Bacteria</taxon>
        <taxon>Bacillati</taxon>
        <taxon>Bacillota</taxon>
        <taxon>Negativicutes</taxon>
        <taxon>Veillonellales</taxon>
        <taxon>Veillonellaceae</taxon>
        <taxon>Megasphaera</taxon>
    </lineage>
</organism>
<dbReference type="EMBL" id="JACOGK010000017">
    <property type="protein sequence ID" value="MBC3536981.1"/>
    <property type="molecule type" value="Genomic_DNA"/>
</dbReference>
<feature type="compositionally biased region" description="Low complexity" evidence="1">
    <location>
        <begin position="85"/>
        <end position="106"/>
    </location>
</feature>
<comment type="caution">
    <text evidence="2">The sequence shown here is derived from an EMBL/GenBank/DDBJ whole genome shotgun (WGS) entry which is preliminary data.</text>
</comment>
<feature type="region of interest" description="Disordered" evidence="1">
    <location>
        <begin position="24"/>
        <end position="114"/>
    </location>
</feature>
<evidence type="ECO:0000313" key="3">
    <source>
        <dbReference type="Proteomes" id="UP000606870"/>
    </source>
</evidence>
<accession>A0ABR6VIF3</accession>
<keyword evidence="3" id="KW-1185">Reference proteome</keyword>
<dbReference type="Proteomes" id="UP000606870">
    <property type="component" value="Unassembled WGS sequence"/>
</dbReference>
<evidence type="ECO:0000313" key="2">
    <source>
        <dbReference type="EMBL" id="MBC3536981.1"/>
    </source>
</evidence>
<proteinExistence type="predicted"/>